<dbReference type="Pfam" id="PF00646">
    <property type="entry name" value="F-box"/>
    <property type="match status" value="1"/>
</dbReference>
<dbReference type="EMBL" id="WJXW01000015">
    <property type="protein sequence ID" value="KAF9729917.1"/>
    <property type="molecule type" value="Genomic_DNA"/>
</dbReference>
<proteinExistence type="predicted"/>
<accession>A0A9P6G6D0</accession>
<evidence type="ECO:0000313" key="3">
    <source>
        <dbReference type="EMBL" id="KAF9729917.1"/>
    </source>
</evidence>
<feature type="domain" description="F-box" evidence="2">
    <location>
        <begin position="1"/>
        <end position="43"/>
    </location>
</feature>
<protein>
    <recommendedName>
        <fullName evidence="2">F-box domain-containing protein</fullName>
    </recommendedName>
</protein>
<dbReference type="InterPro" id="IPR001810">
    <property type="entry name" value="F-box_dom"/>
</dbReference>
<keyword evidence="4" id="KW-1185">Reference proteome</keyword>
<comment type="caution">
    <text evidence="3">The sequence shown here is derived from an EMBL/GenBank/DDBJ whole genome shotgun (WGS) entry which is preliminary data.</text>
</comment>
<dbReference type="PROSITE" id="PS50181">
    <property type="entry name" value="FBOX"/>
    <property type="match status" value="1"/>
</dbReference>
<sequence>MDRIPVELRNEVLTYLDLSDLKHVRLLNRHFNALATPLCFTTIQFDLREGIEHIVGIASDDRLAPHVRKMVLKTRPLLRKFEGLSGMQRAMSLPGDPSPFNADTYDSDDGLLSYEEWQGLPLEEKESWYELYEADRRGDEDTVRCLSKKASALGQLDEAVKKLTRLAVLEHQPGFMFEMDSISRWRKLRFNVGLLIGDTEDDDDQDMEALQLSIILSALGWGQCRVQSMDLYIGGPAFWSADRLRDLWQGEGHARVRGLRTALGDAKAADEEVHRQVSELSDGRGRYARQLFIMETTFTHLTHIDLSISEDDDESFITLVDPLFEFLCCCEKLETARFVFGRLVDGVLLPGSDSEADGPKKLLALLAEKKPWRKLRTLELEVPTDEDSLLSFLSSLTTLRRLALSNLTLLRSGGFLTRTILRIANCLELDSLEISNALDYSSPQNRQWKLEERTFNKSQLLGIKERMQTSSSAQGIRLPSHFQSQPG</sequence>
<evidence type="ECO:0000256" key="1">
    <source>
        <dbReference type="SAM" id="MobiDB-lite"/>
    </source>
</evidence>
<gene>
    <name evidence="3" type="ORF">PMIN01_11850</name>
</gene>
<dbReference type="AlphaFoldDB" id="A0A9P6G6D0"/>
<dbReference type="SUPFAM" id="SSF81383">
    <property type="entry name" value="F-box domain"/>
    <property type="match status" value="1"/>
</dbReference>
<name>A0A9P6G6D0_9PLEO</name>
<evidence type="ECO:0000313" key="4">
    <source>
        <dbReference type="Proteomes" id="UP000756921"/>
    </source>
</evidence>
<dbReference type="OrthoDB" id="3739674at2759"/>
<organism evidence="3 4">
    <name type="scientific">Paraphaeosphaeria minitans</name>
    <dbReference type="NCBI Taxonomy" id="565426"/>
    <lineage>
        <taxon>Eukaryota</taxon>
        <taxon>Fungi</taxon>
        <taxon>Dikarya</taxon>
        <taxon>Ascomycota</taxon>
        <taxon>Pezizomycotina</taxon>
        <taxon>Dothideomycetes</taxon>
        <taxon>Pleosporomycetidae</taxon>
        <taxon>Pleosporales</taxon>
        <taxon>Massarineae</taxon>
        <taxon>Didymosphaeriaceae</taxon>
        <taxon>Paraphaeosphaeria</taxon>
    </lineage>
</organism>
<feature type="region of interest" description="Disordered" evidence="1">
    <location>
        <begin position="468"/>
        <end position="487"/>
    </location>
</feature>
<dbReference type="Proteomes" id="UP000756921">
    <property type="component" value="Unassembled WGS sequence"/>
</dbReference>
<dbReference type="InterPro" id="IPR036047">
    <property type="entry name" value="F-box-like_dom_sf"/>
</dbReference>
<reference evidence="3" key="1">
    <citation type="journal article" date="2020" name="Mol. Plant Microbe Interact.">
        <title>Genome Sequence of the Biocontrol Agent Coniothyrium minitans strain Conio (IMI 134523).</title>
        <authorList>
            <person name="Patel D."/>
            <person name="Shittu T.A."/>
            <person name="Baroncelli R."/>
            <person name="Muthumeenakshi S."/>
            <person name="Osborne T.H."/>
            <person name="Janganan T.K."/>
            <person name="Sreenivasaprasad S."/>
        </authorList>
    </citation>
    <scope>NUCLEOTIDE SEQUENCE</scope>
    <source>
        <strain evidence="3">Conio</strain>
    </source>
</reference>
<evidence type="ECO:0000259" key="2">
    <source>
        <dbReference type="PROSITE" id="PS50181"/>
    </source>
</evidence>